<proteinExistence type="predicted"/>
<comment type="caution">
    <text evidence="2">The sequence shown here is derived from an EMBL/GenBank/DDBJ whole genome shotgun (WGS) entry which is preliminary data.</text>
</comment>
<feature type="compositionally biased region" description="Basic and acidic residues" evidence="1">
    <location>
        <begin position="95"/>
        <end position="104"/>
    </location>
</feature>
<evidence type="ECO:0000313" key="2">
    <source>
        <dbReference type="EMBL" id="PAP99788.1"/>
    </source>
</evidence>
<evidence type="ECO:0000256" key="1">
    <source>
        <dbReference type="SAM" id="MobiDB-lite"/>
    </source>
</evidence>
<sequence>MAEWPDFFARLPKSAAFDLAYISGQITDHQRTAQLLEWEIGSGQDTDLQHPTRPITRTGCSRNSPRPAARQKSAWADPARPSTYPEHCRPGFRSAQREAMRRVP</sequence>
<reference evidence="3" key="1">
    <citation type="submission" date="2017-08" db="EMBL/GenBank/DDBJ databases">
        <title>Mesorhizobium wenxinae sp. nov., a novel rhizobial species isolated from root nodules of chickpea (Cicer arietinum L.).</title>
        <authorList>
            <person name="Zhang J."/>
        </authorList>
    </citation>
    <scope>NUCLEOTIDE SEQUENCE [LARGE SCALE GENOMIC DNA]</scope>
    <source>
        <strain evidence="3">USDA 3392</strain>
    </source>
</reference>
<keyword evidence="3" id="KW-1185">Reference proteome</keyword>
<evidence type="ECO:0000313" key="3">
    <source>
        <dbReference type="Proteomes" id="UP000216215"/>
    </source>
</evidence>
<feature type="region of interest" description="Disordered" evidence="1">
    <location>
        <begin position="42"/>
        <end position="104"/>
    </location>
</feature>
<dbReference type="EMBL" id="NPKI01000029">
    <property type="protein sequence ID" value="PAP99788.1"/>
    <property type="molecule type" value="Genomic_DNA"/>
</dbReference>
<gene>
    <name evidence="2" type="ORF">CIT25_23255</name>
</gene>
<name>A0AB36R6B1_9HYPH</name>
<protein>
    <submittedName>
        <fullName evidence="2">Uncharacterized protein</fullName>
    </submittedName>
</protein>
<organism evidence="2 3">
    <name type="scientific">Mesorhizobium mediterraneum</name>
    <dbReference type="NCBI Taxonomy" id="43617"/>
    <lineage>
        <taxon>Bacteria</taxon>
        <taxon>Pseudomonadati</taxon>
        <taxon>Pseudomonadota</taxon>
        <taxon>Alphaproteobacteria</taxon>
        <taxon>Hyphomicrobiales</taxon>
        <taxon>Phyllobacteriaceae</taxon>
        <taxon>Mesorhizobium</taxon>
    </lineage>
</organism>
<dbReference type="Proteomes" id="UP000216215">
    <property type="component" value="Unassembled WGS sequence"/>
</dbReference>
<accession>A0AB36R6B1</accession>
<dbReference type="AlphaFoldDB" id="A0AB36R6B1"/>